<feature type="compositionally biased region" description="Basic and acidic residues" evidence="2">
    <location>
        <begin position="20"/>
        <end position="36"/>
    </location>
</feature>
<evidence type="ECO:0000259" key="3">
    <source>
        <dbReference type="Pfam" id="PF01728"/>
    </source>
</evidence>
<evidence type="ECO:0000256" key="2">
    <source>
        <dbReference type="SAM" id="MobiDB-lite"/>
    </source>
</evidence>
<gene>
    <name evidence="4" type="ORF">C1SCF055_LOCUS24511</name>
</gene>
<keyword evidence="1" id="KW-0808">Transferase</keyword>
<dbReference type="InterPro" id="IPR029063">
    <property type="entry name" value="SAM-dependent_MTases_sf"/>
</dbReference>
<evidence type="ECO:0000313" key="5">
    <source>
        <dbReference type="EMBL" id="CAL1151569.1"/>
    </source>
</evidence>
<dbReference type="OrthoDB" id="10251234at2759"/>
<dbReference type="GO" id="GO:0005634">
    <property type="term" value="C:nucleus"/>
    <property type="evidence" value="ECO:0007669"/>
    <property type="project" value="UniProtKB-SubCell"/>
</dbReference>
<reference evidence="4" key="1">
    <citation type="submission" date="2022-10" db="EMBL/GenBank/DDBJ databases">
        <authorList>
            <person name="Chen Y."/>
            <person name="Dougan E. K."/>
            <person name="Chan C."/>
            <person name="Rhodes N."/>
            <person name="Thang M."/>
        </authorList>
    </citation>
    <scope>NUCLEOTIDE SEQUENCE</scope>
</reference>
<dbReference type="EC" id="2.1.1.57" evidence="1"/>
<dbReference type="InterPro" id="IPR050851">
    <property type="entry name" value="mRNA_Cap_2O-Ribose_MeTrfase"/>
</dbReference>
<evidence type="ECO:0000256" key="1">
    <source>
        <dbReference type="RuleBase" id="RU368012"/>
    </source>
</evidence>
<dbReference type="GO" id="GO:0004483">
    <property type="term" value="F:methyltransferase cap1 activity"/>
    <property type="evidence" value="ECO:0007669"/>
    <property type="project" value="UniProtKB-UniRule"/>
</dbReference>
<feature type="domain" description="Ribosomal RNA methyltransferase FtsJ" evidence="3">
    <location>
        <begin position="321"/>
        <end position="526"/>
    </location>
</feature>
<keyword evidence="1" id="KW-0539">Nucleus</keyword>
<dbReference type="Pfam" id="PF01728">
    <property type="entry name" value="FtsJ"/>
    <property type="match status" value="1"/>
</dbReference>
<organism evidence="4">
    <name type="scientific">Cladocopium goreaui</name>
    <dbReference type="NCBI Taxonomy" id="2562237"/>
    <lineage>
        <taxon>Eukaryota</taxon>
        <taxon>Sar</taxon>
        <taxon>Alveolata</taxon>
        <taxon>Dinophyceae</taxon>
        <taxon>Suessiales</taxon>
        <taxon>Symbiodiniaceae</taxon>
        <taxon>Cladocopium</taxon>
    </lineage>
</organism>
<dbReference type="EMBL" id="CAMXCT010002445">
    <property type="protein sequence ID" value="CAI3998194.1"/>
    <property type="molecule type" value="Genomic_DNA"/>
</dbReference>
<dbReference type="InterPro" id="IPR002877">
    <property type="entry name" value="RNA_MeTrfase_FtsJ_dom"/>
</dbReference>
<comment type="subcellular location">
    <subcellularLocation>
        <location evidence="1">Nucleus</location>
    </subcellularLocation>
</comment>
<protein>
    <recommendedName>
        <fullName evidence="1">Cap-specific mRNA (nucleoside-2'-O-)-methyltransferase 1</fullName>
        <ecNumber evidence="1">2.1.1.57</ecNumber>
    </recommendedName>
    <alternativeName>
        <fullName evidence="1">Cap1 2'O-ribose methyltransferase 1</fullName>
    </alternativeName>
</protein>
<keyword evidence="6" id="KW-1185">Reference proteome</keyword>
<dbReference type="GO" id="GO:0006370">
    <property type="term" value="P:7-methylguanosine mRNA capping"/>
    <property type="evidence" value="ECO:0007669"/>
    <property type="project" value="UniProtKB-UniRule"/>
</dbReference>
<keyword evidence="1" id="KW-0949">S-adenosyl-L-methionine</keyword>
<dbReference type="GO" id="GO:0005737">
    <property type="term" value="C:cytoplasm"/>
    <property type="evidence" value="ECO:0007669"/>
    <property type="project" value="TreeGrafter"/>
</dbReference>
<dbReference type="EMBL" id="CAMXCT030002445">
    <property type="protein sequence ID" value="CAL4785506.1"/>
    <property type="molecule type" value="Genomic_DNA"/>
</dbReference>
<dbReference type="AlphaFoldDB" id="A0A9P1G255"/>
<keyword evidence="1" id="KW-0507">mRNA processing</keyword>
<feature type="compositionally biased region" description="Basic and acidic residues" evidence="2">
    <location>
        <begin position="307"/>
        <end position="323"/>
    </location>
</feature>
<keyword evidence="1" id="KW-0489">Methyltransferase</keyword>
<dbReference type="SUPFAM" id="SSF53335">
    <property type="entry name" value="S-adenosyl-L-methionine-dependent methyltransferases"/>
    <property type="match status" value="1"/>
</dbReference>
<feature type="region of interest" description="Disordered" evidence="2">
    <location>
        <begin position="1"/>
        <end position="82"/>
    </location>
</feature>
<proteinExistence type="predicted"/>
<dbReference type="GO" id="GO:0003676">
    <property type="term" value="F:nucleic acid binding"/>
    <property type="evidence" value="ECO:0007669"/>
    <property type="project" value="UniProtKB-UniRule"/>
</dbReference>
<feature type="region of interest" description="Disordered" evidence="2">
    <location>
        <begin position="621"/>
        <end position="687"/>
    </location>
</feature>
<dbReference type="PANTHER" id="PTHR16121">
    <property type="entry name" value="CAP-SPECIFIC MRNA (NUCLEOSIDE-2'-O-)-METHYLTRANSFERASE 1-RELATED"/>
    <property type="match status" value="1"/>
</dbReference>
<name>A0A9P1G255_9DINO</name>
<sequence length="687" mass="76594">MTIESEAPCVAPCTPRRQKDKGEHGEMGERGEHVNHPETNPRSPLLFIPSPARARTPKTSQTPEVRDLQSASTVKDSDPCDERLSKLSKLPQLSRLNANAQEFIPAAHVPTALRVREESNLKEPPVISVRKMASKGCAIVLLRSEHVIELAARMAVAVIDGVCVELRRHSRRSKRDQDALELGIFVAWGHRVERRATVSEEALEAYINGLSQVSDPQALSYQPPFQESLLLFPLSSSMSCMSLKIMAPQLAEATGQVLLDGPHGRRDLVQTLWDAKLQLDELWNKPPPPKARSVMQRVARDQLFPHSGKEGKEGKEGSHENRAGEKLEELAQAVGLLDGMQPGVVGARFLDLCGGPGAWSQYLLQMNFQGFGFTLRSGAGSEDDWQAEQKDDWYPELLRHPNWHAIWGADGTGDLLKPENLQHASQILRAAGGVSICVADGGFSDKAIPPNLLELYFFRLFLAEVLTAANCLLPGGRFVCKLYSTFSASTSALLFLITRLFEDVRIVKPMSSRVAGPERYLYASGFRANEEAEVIKRSLWSCHVYGAGRSPLQLPLLTPLVVDLHKDAAFLPQLQHMVVTLCMRQAGALRAIRERAEELEEMALDVAEEAQAGAELWAEAAKKQRDERAERDGAKERERSERFEDRFEKLPNFSKPPLGRPTWKRPQVTQCKRRQSGLLSAEFNRWR</sequence>
<reference evidence="5" key="2">
    <citation type="submission" date="2024-04" db="EMBL/GenBank/DDBJ databases">
        <authorList>
            <person name="Chen Y."/>
            <person name="Shah S."/>
            <person name="Dougan E. K."/>
            <person name="Thang M."/>
            <person name="Chan C."/>
        </authorList>
    </citation>
    <scope>NUCLEOTIDE SEQUENCE [LARGE SCALE GENOMIC DNA]</scope>
</reference>
<keyword evidence="1" id="KW-0506">mRNA capping</keyword>
<dbReference type="Gene3D" id="3.40.50.12760">
    <property type="match status" value="1"/>
</dbReference>
<feature type="region of interest" description="Disordered" evidence="2">
    <location>
        <begin position="303"/>
        <end position="323"/>
    </location>
</feature>
<comment type="caution">
    <text evidence="4">The sequence shown here is derived from an EMBL/GenBank/DDBJ whole genome shotgun (WGS) entry which is preliminary data.</text>
</comment>
<dbReference type="GO" id="GO:0032259">
    <property type="term" value="P:methylation"/>
    <property type="evidence" value="ECO:0007669"/>
    <property type="project" value="UniProtKB-KW"/>
</dbReference>
<dbReference type="PANTHER" id="PTHR16121:SF0">
    <property type="entry name" value="CAP-SPECIFIC MRNA (NUCLEOSIDE-2'-O-)-METHYLTRANSFERASE 1"/>
    <property type="match status" value="1"/>
</dbReference>
<feature type="compositionally biased region" description="Basic and acidic residues" evidence="2">
    <location>
        <begin position="621"/>
        <end position="649"/>
    </location>
</feature>
<comment type="function">
    <text evidence="1">S-adenosyl-L-methionine-dependent methyltransferase that mediates RNA cap1 2'-O-ribose methylation to the 5'-cap structure of RNAs. Methylates the ribose of the first nucleotide of a m(7)GpppG-capped mRNA to produce m(7)GpppNmp (cap1).</text>
</comment>
<accession>A0A9P1G255</accession>
<comment type="catalytic activity">
    <reaction evidence="1">
        <text>a 5'-end (N(7)-methyl 5'-triphosphoguanosine)-ribonucleoside in mRNA + S-adenosyl-L-methionine = a 5'-end (N(7)-methyl 5'-triphosphoguanosine)-(2'-O-methyl-ribonucleoside) in mRNA + S-adenosyl-L-homocysteine + H(+)</text>
        <dbReference type="Rhea" id="RHEA:67020"/>
        <dbReference type="Rhea" id="RHEA-COMP:17167"/>
        <dbReference type="Rhea" id="RHEA-COMP:17168"/>
        <dbReference type="ChEBI" id="CHEBI:15378"/>
        <dbReference type="ChEBI" id="CHEBI:57856"/>
        <dbReference type="ChEBI" id="CHEBI:59789"/>
        <dbReference type="ChEBI" id="CHEBI:156461"/>
        <dbReference type="ChEBI" id="CHEBI:167609"/>
        <dbReference type="EC" id="2.1.1.57"/>
    </reaction>
</comment>
<dbReference type="Proteomes" id="UP001152797">
    <property type="component" value="Unassembled WGS sequence"/>
</dbReference>
<dbReference type="EMBL" id="CAMXCT020002445">
    <property type="protein sequence ID" value="CAL1151569.1"/>
    <property type="molecule type" value="Genomic_DNA"/>
</dbReference>
<feature type="compositionally biased region" description="Polar residues" evidence="2">
    <location>
        <begin position="57"/>
        <end position="74"/>
    </location>
</feature>
<dbReference type="GO" id="GO:0016556">
    <property type="term" value="P:mRNA modification"/>
    <property type="evidence" value="ECO:0007669"/>
    <property type="project" value="UniProtKB-UniRule"/>
</dbReference>
<evidence type="ECO:0000313" key="4">
    <source>
        <dbReference type="EMBL" id="CAI3998194.1"/>
    </source>
</evidence>
<evidence type="ECO:0000313" key="6">
    <source>
        <dbReference type="Proteomes" id="UP001152797"/>
    </source>
</evidence>